<evidence type="ECO:0000313" key="2">
    <source>
        <dbReference type="Proteomes" id="UP000306985"/>
    </source>
</evidence>
<dbReference type="EMBL" id="SZZH01000003">
    <property type="protein sequence ID" value="TKV58472.1"/>
    <property type="molecule type" value="Genomic_DNA"/>
</dbReference>
<name>A0A4U6QEP6_9ACTN</name>
<protein>
    <recommendedName>
        <fullName evidence="3">Neutral/alkaline non-lysosomal ceramidase N-terminal domain-containing protein</fullName>
    </recommendedName>
</protein>
<comment type="caution">
    <text evidence="1">The sequence shown here is derived from an EMBL/GenBank/DDBJ whole genome shotgun (WGS) entry which is preliminary data.</text>
</comment>
<gene>
    <name evidence="1" type="ORF">FDO65_13000</name>
</gene>
<evidence type="ECO:0008006" key="3">
    <source>
        <dbReference type="Google" id="ProtNLM"/>
    </source>
</evidence>
<reference evidence="1 2" key="1">
    <citation type="submission" date="2019-05" db="EMBL/GenBank/DDBJ databases">
        <title>Nakamurella sp. N5BH11, whole genome shotgun sequence.</title>
        <authorList>
            <person name="Tuo L."/>
        </authorList>
    </citation>
    <scope>NUCLEOTIDE SEQUENCE [LARGE SCALE GENOMIC DNA]</scope>
    <source>
        <strain evidence="1 2">N5BH11</strain>
    </source>
</reference>
<dbReference type="AlphaFoldDB" id="A0A4U6QEP6"/>
<dbReference type="RefSeq" id="WP_137450135.1">
    <property type="nucleotide sequence ID" value="NZ_SZZH01000003.1"/>
</dbReference>
<evidence type="ECO:0000313" key="1">
    <source>
        <dbReference type="EMBL" id="TKV58472.1"/>
    </source>
</evidence>
<keyword evidence="2" id="KW-1185">Reference proteome</keyword>
<sequence length="432" mass="45395">MTPAARPGGLRVGAAVVDVTPADTELPAPFVGIDDPIAARAIVVDDGSARAALVAVDIVGLGSEVWAEVADRIATEHGIAADRLVLSATHTHSVPSSLGPRLVGSIVDAVGRAAAAVQPATLSVGLGDCHINVNRTLFDTAVGQWREGRDDQGPSDKTLAVLVFRALDERPIAVWFQYAVHGVVTGLRDLIGPDIPGFASAHVEAALGPEVVAMFSSGCAGDQNPIVYRQTVELRARRVAEHAARGIDISNDMPPGGVGLDRDDPVVARLLDEQRRVAQALGVVLAEDVLTVVAERCDRPRTAVRVTGAQRVVELPGRRRTDRGRAGRPGEYVDADPVPLRIGVLRLGDVVLGWVDAEVFTEIGQRLRRESPARYTLLSTLTNGWAPSGYVASNTAAGFHTFEVLASSLQPGRAEAAIVATVLDLAAETAAD</sequence>
<dbReference type="Proteomes" id="UP000306985">
    <property type="component" value="Unassembled WGS sequence"/>
</dbReference>
<proteinExistence type="predicted"/>
<dbReference type="OrthoDB" id="622550at2"/>
<accession>A0A4U6QEP6</accession>
<organism evidence="1 2">
    <name type="scientific">Nakamurella flava</name>
    <dbReference type="NCBI Taxonomy" id="2576308"/>
    <lineage>
        <taxon>Bacteria</taxon>
        <taxon>Bacillati</taxon>
        <taxon>Actinomycetota</taxon>
        <taxon>Actinomycetes</taxon>
        <taxon>Nakamurellales</taxon>
        <taxon>Nakamurellaceae</taxon>
        <taxon>Nakamurella</taxon>
    </lineage>
</organism>